<evidence type="ECO:0000256" key="1">
    <source>
        <dbReference type="ARBA" id="ARBA00004141"/>
    </source>
</evidence>
<comment type="similarity">
    <text evidence="2">Belongs to the TerC family.</text>
</comment>
<comment type="caution">
    <text evidence="8">The sequence shown here is derived from an EMBL/GenBank/DDBJ whole genome shotgun (WGS) entry which is preliminary data.</text>
</comment>
<sequence>MDLGADLSWFGTSLKIFLIDILLSGDNALLIALACRSLPAEQVRKAVVLGAAGAVFFRLVIAALAGTLMAIPLLKIGGGLLLAVISINLLAGEYRRRREGEQLVDLDPSLGQGGGLLGAALVILIADAIMSLDNVVALAAVSEGHLSLLVGGVLLSVPLIFFGSFVMAEAMKHIPALTFIGTAFLGWIAGSLIVTDPLWSGWVAANAEALFVLVPPAAAIFVLANARFTADARMSGEGKREPGPPKRARLLPVRPTPAAVAMAVAAPAPMAVAVPVPVPEPVRPAEAAIPAAPIAARAEIAAEPPPPPPPPPPGRRPAQNLPPAPDYSDKVMIYGLIGLFCLIAVVMVSVLIMAHGVG</sequence>
<dbReference type="InterPro" id="IPR022301">
    <property type="entry name" value="Integral_membrane_YjbE"/>
</dbReference>
<evidence type="ECO:0000256" key="6">
    <source>
        <dbReference type="SAM" id="MobiDB-lite"/>
    </source>
</evidence>
<dbReference type="Pfam" id="PF03741">
    <property type="entry name" value="TerC"/>
    <property type="match status" value="1"/>
</dbReference>
<feature type="compositionally biased region" description="Pro residues" evidence="6">
    <location>
        <begin position="303"/>
        <end position="322"/>
    </location>
</feature>
<feature type="transmembrane region" description="Helical" evidence="7">
    <location>
        <begin position="331"/>
        <end position="354"/>
    </location>
</feature>
<keyword evidence="4 7" id="KW-1133">Transmembrane helix</keyword>
<evidence type="ECO:0000256" key="7">
    <source>
        <dbReference type="SAM" id="Phobius"/>
    </source>
</evidence>
<evidence type="ECO:0000256" key="4">
    <source>
        <dbReference type="ARBA" id="ARBA00022989"/>
    </source>
</evidence>
<feature type="transmembrane region" description="Helical" evidence="7">
    <location>
        <begin position="174"/>
        <end position="194"/>
    </location>
</feature>
<dbReference type="Proteomes" id="UP001144397">
    <property type="component" value="Unassembled WGS sequence"/>
</dbReference>
<evidence type="ECO:0000313" key="9">
    <source>
        <dbReference type="Proteomes" id="UP001144397"/>
    </source>
</evidence>
<evidence type="ECO:0000256" key="5">
    <source>
        <dbReference type="ARBA" id="ARBA00023136"/>
    </source>
</evidence>
<evidence type="ECO:0000313" key="8">
    <source>
        <dbReference type="EMBL" id="GLI24065.1"/>
    </source>
</evidence>
<feature type="transmembrane region" description="Helical" evidence="7">
    <location>
        <begin position="251"/>
        <end position="274"/>
    </location>
</feature>
<dbReference type="RefSeq" id="WP_281808890.1">
    <property type="nucleotide sequence ID" value="NZ_BSDO01000006.1"/>
</dbReference>
<feature type="transmembrane region" description="Helical" evidence="7">
    <location>
        <begin position="209"/>
        <end position="230"/>
    </location>
</feature>
<feature type="transmembrane region" description="Helical" evidence="7">
    <location>
        <begin position="146"/>
        <end position="167"/>
    </location>
</feature>
<dbReference type="AlphaFoldDB" id="A0A9W6CQS9"/>
<dbReference type="EMBL" id="BSDO01000006">
    <property type="protein sequence ID" value="GLI24065.1"/>
    <property type="molecule type" value="Genomic_DNA"/>
</dbReference>
<feature type="transmembrane region" description="Helical" evidence="7">
    <location>
        <begin position="16"/>
        <end position="35"/>
    </location>
</feature>
<protein>
    <recommendedName>
        <fullName evidence="10">Integral membrane protein TerC</fullName>
    </recommendedName>
</protein>
<evidence type="ECO:0000256" key="3">
    <source>
        <dbReference type="ARBA" id="ARBA00022692"/>
    </source>
</evidence>
<feature type="region of interest" description="Disordered" evidence="6">
    <location>
        <begin position="301"/>
        <end position="322"/>
    </location>
</feature>
<dbReference type="NCBIfam" id="TIGR03717">
    <property type="entry name" value="R_switched_YjbE"/>
    <property type="match status" value="1"/>
</dbReference>
<proteinExistence type="inferred from homology"/>
<dbReference type="InterPro" id="IPR005496">
    <property type="entry name" value="Integral_membrane_TerC"/>
</dbReference>
<dbReference type="PANTHER" id="PTHR30238:SF4">
    <property type="entry name" value="SLL1022 PROTEIN"/>
    <property type="match status" value="1"/>
</dbReference>
<evidence type="ECO:0000256" key="2">
    <source>
        <dbReference type="ARBA" id="ARBA00007511"/>
    </source>
</evidence>
<dbReference type="PANTHER" id="PTHR30238">
    <property type="entry name" value="MEMBRANE BOUND PREDICTED REDOX MODULATOR"/>
    <property type="match status" value="1"/>
</dbReference>
<keyword evidence="3 7" id="KW-0812">Transmembrane</keyword>
<reference evidence="8" key="1">
    <citation type="submission" date="2022-12" db="EMBL/GenBank/DDBJ databases">
        <title>Reference genome sequencing for broad-spectrum identification of bacterial and archaeal isolates by mass spectrometry.</title>
        <authorList>
            <person name="Sekiguchi Y."/>
            <person name="Tourlousse D.M."/>
        </authorList>
    </citation>
    <scope>NUCLEOTIDE SEQUENCE</scope>
    <source>
        <strain evidence="8">301</strain>
    </source>
</reference>
<comment type="subcellular location">
    <subcellularLocation>
        <location evidence="1">Membrane</location>
        <topology evidence="1">Multi-pass membrane protein</topology>
    </subcellularLocation>
</comment>
<feature type="transmembrane region" description="Helical" evidence="7">
    <location>
        <begin position="47"/>
        <end position="70"/>
    </location>
</feature>
<accession>A0A9W6CQS9</accession>
<feature type="transmembrane region" description="Helical" evidence="7">
    <location>
        <begin position="76"/>
        <end position="94"/>
    </location>
</feature>
<organism evidence="8 9">
    <name type="scientific">Xanthobacter flavus</name>
    <dbReference type="NCBI Taxonomy" id="281"/>
    <lineage>
        <taxon>Bacteria</taxon>
        <taxon>Pseudomonadati</taxon>
        <taxon>Pseudomonadota</taxon>
        <taxon>Alphaproteobacteria</taxon>
        <taxon>Hyphomicrobiales</taxon>
        <taxon>Xanthobacteraceae</taxon>
        <taxon>Xanthobacter</taxon>
    </lineage>
</organism>
<dbReference type="GeneID" id="95764518"/>
<feature type="transmembrane region" description="Helical" evidence="7">
    <location>
        <begin position="115"/>
        <end position="140"/>
    </location>
</feature>
<dbReference type="GO" id="GO:0016020">
    <property type="term" value="C:membrane"/>
    <property type="evidence" value="ECO:0007669"/>
    <property type="project" value="UniProtKB-SubCell"/>
</dbReference>
<keyword evidence="5 7" id="KW-0472">Membrane</keyword>
<gene>
    <name evidence="8" type="ORF">XFLAVUS301_37390</name>
</gene>
<evidence type="ECO:0008006" key="10">
    <source>
        <dbReference type="Google" id="ProtNLM"/>
    </source>
</evidence>
<name>A0A9W6CQS9_XANFL</name>